<protein>
    <submittedName>
        <fullName evidence="1">Uncharacterized protein</fullName>
    </submittedName>
</protein>
<evidence type="ECO:0000313" key="2">
    <source>
        <dbReference type="Proteomes" id="UP000001055"/>
    </source>
</evidence>
<dbReference type="AlphaFoldDB" id="Q0V6U6"/>
<proteinExistence type="predicted"/>
<sequence length="47" mass="5240">MSLSKLSAEFDAHVCRCFVGDTSALSAFSKQFDMPRKSAPMIWAHSF</sequence>
<gene>
    <name evidence="1" type="ORF">SNOG_00268</name>
</gene>
<dbReference type="RefSeq" id="XP_001790959.1">
    <property type="nucleotide sequence ID" value="XM_001790907.1"/>
</dbReference>
<dbReference type="Proteomes" id="UP000001055">
    <property type="component" value="Unassembled WGS sequence"/>
</dbReference>
<dbReference type="EMBL" id="CH445325">
    <property type="protein sequence ID" value="EAT91763.1"/>
    <property type="molecule type" value="Genomic_DNA"/>
</dbReference>
<dbReference type="KEGG" id="pno:SNOG_00268"/>
<name>Q0V6U6_PHANO</name>
<organism evidence="1 2">
    <name type="scientific">Phaeosphaeria nodorum (strain SN15 / ATCC MYA-4574 / FGSC 10173)</name>
    <name type="common">Glume blotch fungus</name>
    <name type="synonym">Parastagonospora nodorum</name>
    <dbReference type="NCBI Taxonomy" id="321614"/>
    <lineage>
        <taxon>Eukaryota</taxon>
        <taxon>Fungi</taxon>
        <taxon>Dikarya</taxon>
        <taxon>Ascomycota</taxon>
        <taxon>Pezizomycotina</taxon>
        <taxon>Dothideomycetes</taxon>
        <taxon>Pleosporomycetidae</taxon>
        <taxon>Pleosporales</taxon>
        <taxon>Pleosporineae</taxon>
        <taxon>Phaeosphaeriaceae</taxon>
        <taxon>Parastagonospora</taxon>
    </lineage>
</organism>
<dbReference type="GeneID" id="5967936"/>
<accession>Q0V6U6</accession>
<dbReference type="InParanoid" id="Q0V6U6"/>
<reference evidence="2" key="1">
    <citation type="journal article" date="2007" name="Plant Cell">
        <title>Dothideomycete-plant interactions illuminated by genome sequencing and EST analysis of the wheat pathogen Stagonospora nodorum.</title>
        <authorList>
            <person name="Hane J.K."/>
            <person name="Lowe R.G."/>
            <person name="Solomon P.S."/>
            <person name="Tan K.C."/>
            <person name="Schoch C.L."/>
            <person name="Spatafora J.W."/>
            <person name="Crous P.W."/>
            <person name="Kodira C."/>
            <person name="Birren B.W."/>
            <person name="Galagan J.E."/>
            <person name="Torriani S.F."/>
            <person name="McDonald B.A."/>
            <person name="Oliver R.P."/>
        </authorList>
    </citation>
    <scope>NUCLEOTIDE SEQUENCE [LARGE SCALE GENOMIC DNA]</scope>
    <source>
        <strain evidence="2">SN15 / ATCC MYA-4574 / FGSC 10173</strain>
    </source>
</reference>
<evidence type="ECO:0000313" key="1">
    <source>
        <dbReference type="EMBL" id="EAT91763.1"/>
    </source>
</evidence>